<dbReference type="Gene3D" id="3.40.50.1950">
    <property type="entry name" value="Flavin prenyltransferase-like"/>
    <property type="match status" value="1"/>
</dbReference>
<dbReference type="EC" id="2.5.1.129" evidence="7"/>
<feature type="binding site" evidence="7">
    <location>
        <begin position="14"/>
        <end position="16"/>
    </location>
    <ligand>
        <name>FMN</name>
        <dbReference type="ChEBI" id="CHEBI:58210"/>
    </ligand>
</feature>
<comment type="catalytic activity">
    <reaction evidence="5 7">
        <text>dimethylallyl phosphate + FMNH2 = prenylated FMNH2 + phosphate</text>
        <dbReference type="Rhea" id="RHEA:37743"/>
        <dbReference type="ChEBI" id="CHEBI:43474"/>
        <dbReference type="ChEBI" id="CHEBI:57618"/>
        <dbReference type="ChEBI" id="CHEBI:87467"/>
        <dbReference type="ChEBI" id="CHEBI:88052"/>
        <dbReference type="EC" id="2.5.1.129"/>
    </reaction>
</comment>
<dbReference type="Pfam" id="PF02441">
    <property type="entry name" value="Flavoprotein"/>
    <property type="match status" value="1"/>
</dbReference>
<comment type="similarity">
    <text evidence="6 7">Belongs to the UbiX/PAD1 family.</text>
</comment>
<dbReference type="PANTHER" id="PTHR43374:SF1">
    <property type="entry name" value="FLAVIN PRENYLTRANSFERASE PAD1, MITOCHONDRIAL"/>
    <property type="match status" value="1"/>
</dbReference>
<evidence type="ECO:0000313" key="10">
    <source>
        <dbReference type="Proteomes" id="UP000295717"/>
    </source>
</evidence>
<gene>
    <name evidence="7" type="primary">ubiX</name>
    <name evidence="9" type="ORF">EDC35_101217</name>
</gene>
<name>A0A4R3N9T7_9GAMM</name>
<keyword evidence="3 7" id="KW-0288">FMN</keyword>
<dbReference type="NCBIfam" id="NF004685">
    <property type="entry name" value="PRK06029.1"/>
    <property type="match status" value="1"/>
</dbReference>
<feature type="binding site" evidence="7">
    <location>
        <begin position="105"/>
        <end position="108"/>
    </location>
    <ligand>
        <name>FMN</name>
        <dbReference type="ChEBI" id="CHEBI:58210"/>
    </ligand>
</feature>
<evidence type="ECO:0000256" key="1">
    <source>
        <dbReference type="ARBA" id="ARBA00022602"/>
    </source>
</evidence>
<dbReference type="AlphaFoldDB" id="A0A4R3N9T7"/>
<evidence type="ECO:0000256" key="5">
    <source>
        <dbReference type="ARBA" id="ARBA00050612"/>
    </source>
</evidence>
<evidence type="ECO:0000259" key="8">
    <source>
        <dbReference type="Pfam" id="PF02441"/>
    </source>
</evidence>
<sequence length="203" mass="22075">MQPWTKTITVAFTGASGALYGLRLVECLIQAGVRVYLLVSQAGQVVLRMETGIEAPSRPAEAESFFSERFGAQPGQLQVFGRQEWTAPVASGSNPAEAMVICPCTTGTLGRIAAGLSDSLIERAADVALKERRKLILVVRETPFSTIHLENMLRLAQAGAVIMPANPGFYSHPQSLDDIVDFMVARVLDHLDVPHDLMRRWGA</sequence>
<dbReference type="GO" id="GO:0016831">
    <property type="term" value="F:carboxy-lyase activity"/>
    <property type="evidence" value="ECO:0007669"/>
    <property type="project" value="TreeGrafter"/>
</dbReference>
<dbReference type="Proteomes" id="UP000295717">
    <property type="component" value="Unassembled WGS sequence"/>
</dbReference>
<keyword evidence="2 7" id="KW-0285">Flavoprotein</keyword>
<dbReference type="InterPro" id="IPR003382">
    <property type="entry name" value="Flavoprotein"/>
</dbReference>
<accession>A0A4R3N9T7</accession>
<evidence type="ECO:0000256" key="4">
    <source>
        <dbReference type="ARBA" id="ARBA00022679"/>
    </source>
</evidence>
<feature type="domain" description="Flavoprotein" evidence="8">
    <location>
        <begin position="6"/>
        <end position="191"/>
    </location>
</feature>
<dbReference type="FunFam" id="3.40.50.1950:FF:000001">
    <property type="entry name" value="Flavin prenyltransferase UbiX"/>
    <property type="match status" value="1"/>
</dbReference>
<feature type="binding site" evidence="7">
    <location>
        <position position="186"/>
    </location>
    <ligand>
        <name>dimethylallyl phosphate</name>
        <dbReference type="ChEBI" id="CHEBI:88052"/>
    </ligand>
</feature>
<dbReference type="NCBIfam" id="TIGR00421">
    <property type="entry name" value="ubiX_pad"/>
    <property type="match status" value="1"/>
</dbReference>
<dbReference type="EMBL" id="SMAO01000001">
    <property type="protein sequence ID" value="TCT23903.1"/>
    <property type="molecule type" value="Genomic_DNA"/>
</dbReference>
<organism evidence="9 10">
    <name type="scientific">Thiobaca trueperi</name>
    <dbReference type="NCBI Taxonomy" id="127458"/>
    <lineage>
        <taxon>Bacteria</taxon>
        <taxon>Pseudomonadati</taxon>
        <taxon>Pseudomonadota</taxon>
        <taxon>Gammaproteobacteria</taxon>
        <taxon>Chromatiales</taxon>
        <taxon>Chromatiaceae</taxon>
        <taxon>Thiobaca</taxon>
    </lineage>
</organism>
<evidence type="ECO:0000256" key="2">
    <source>
        <dbReference type="ARBA" id="ARBA00022630"/>
    </source>
</evidence>
<proteinExistence type="inferred from homology"/>
<dbReference type="HAMAP" id="MF_01984">
    <property type="entry name" value="ubiX_pad"/>
    <property type="match status" value="1"/>
</dbReference>
<dbReference type="SUPFAM" id="SSF52507">
    <property type="entry name" value="Homo-oligomeric flavin-containing Cys decarboxylases, HFCD"/>
    <property type="match status" value="1"/>
</dbReference>
<evidence type="ECO:0000256" key="3">
    <source>
        <dbReference type="ARBA" id="ARBA00022643"/>
    </source>
</evidence>
<keyword evidence="1 7" id="KW-0637">Prenyltransferase</keyword>
<comment type="function">
    <text evidence="7">Flavin prenyltransferase that catalyzes the synthesis of the prenylated FMN cofactor (prenyl-FMN) for 4-hydroxy-3-polyprenylbenzoic acid decarboxylase UbiD. The prenyltransferase is metal-independent and links a dimethylallyl moiety from dimethylallyl monophosphate (DMAP) to the flavin N5 and C6 atoms of FMN.</text>
</comment>
<feature type="binding site" evidence="7">
    <location>
        <position position="40"/>
    </location>
    <ligand>
        <name>FMN</name>
        <dbReference type="ChEBI" id="CHEBI:58210"/>
    </ligand>
</feature>
<dbReference type="PANTHER" id="PTHR43374">
    <property type="entry name" value="FLAVIN PRENYLTRANSFERASE"/>
    <property type="match status" value="1"/>
</dbReference>
<dbReference type="InterPro" id="IPR036551">
    <property type="entry name" value="Flavin_trans-like"/>
</dbReference>
<evidence type="ECO:0000313" key="9">
    <source>
        <dbReference type="EMBL" id="TCT23903.1"/>
    </source>
</evidence>
<feature type="binding site" evidence="7">
    <location>
        <position position="140"/>
    </location>
    <ligand>
        <name>FMN</name>
        <dbReference type="ChEBI" id="CHEBI:58210"/>
    </ligand>
</feature>
<comment type="caution">
    <text evidence="9">The sequence shown here is derived from an EMBL/GenBank/DDBJ whole genome shotgun (WGS) entry which is preliminary data.</text>
</comment>
<reference evidence="9 10" key="1">
    <citation type="submission" date="2019-03" db="EMBL/GenBank/DDBJ databases">
        <title>Genomic Encyclopedia of Type Strains, Phase IV (KMG-IV): sequencing the most valuable type-strain genomes for metagenomic binning, comparative biology and taxonomic classification.</title>
        <authorList>
            <person name="Goeker M."/>
        </authorList>
    </citation>
    <scope>NUCLEOTIDE SEQUENCE [LARGE SCALE GENOMIC DNA]</scope>
    <source>
        <strain evidence="9 10">DSM 13587</strain>
    </source>
</reference>
<evidence type="ECO:0000256" key="7">
    <source>
        <dbReference type="HAMAP-Rule" id="MF_01984"/>
    </source>
</evidence>
<protein>
    <recommendedName>
        <fullName evidence="7">Flavin prenyltransferase UbiX</fullName>
        <ecNumber evidence="7">2.5.1.129</ecNumber>
    </recommendedName>
</protein>
<dbReference type="GO" id="GO:0106141">
    <property type="term" value="F:flavin prenyltransferase activity"/>
    <property type="evidence" value="ECO:0007669"/>
    <property type="project" value="UniProtKB-EC"/>
</dbReference>
<evidence type="ECO:0000256" key="6">
    <source>
        <dbReference type="ARBA" id="ARBA00060793"/>
    </source>
</evidence>
<keyword evidence="4 7" id="KW-0808">Transferase</keyword>
<keyword evidence="10" id="KW-1185">Reference proteome</keyword>
<comment type="caution">
    <text evidence="7">Lacks conserved residue(s) required for the propagation of feature annotation.</text>
</comment>
<dbReference type="InterPro" id="IPR004507">
    <property type="entry name" value="UbiX-like"/>
</dbReference>
<feature type="binding site" evidence="7">
    <location>
        <position position="170"/>
    </location>
    <ligand>
        <name>dimethylallyl phosphate</name>
        <dbReference type="ChEBI" id="CHEBI:88052"/>
    </ligand>
</feature>